<keyword evidence="1" id="KW-1133">Transmembrane helix</keyword>
<feature type="transmembrane region" description="Helical" evidence="1">
    <location>
        <begin position="33"/>
        <end position="50"/>
    </location>
</feature>
<name>A0AB39PT28_9ACTN</name>
<keyword evidence="1" id="KW-0812">Transmembrane</keyword>
<evidence type="ECO:0000313" key="2">
    <source>
        <dbReference type="EMBL" id="XDQ33251.1"/>
    </source>
</evidence>
<reference evidence="2" key="1">
    <citation type="submission" date="2024-07" db="EMBL/GenBank/DDBJ databases">
        <authorList>
            <person name="Yu S.T."/>
        </authorList>
    </citation>
    <scope>NUCLEOTIDE SEQUENCE</scope>
    <source>
        <strain evidence="2">R28</strain>
    </source>
</reference>
<gene>
    <name evidence="2" type="ORF">AB5J49_07960</name>
</gene>
<protein>
    <submittedName>
        <fullName evidence="2">Uncharacterized protein</fullName>
    </submittedName>
</protein>
<sequence>MGVVSVQGNVAAGVLVAAMCGLVFGWAYGQPLLVVPSAVALIVVFVGYGRHMRVDRDHGRDRPWRRPR</sequence>
<accession>A0AB39PT28</accession>
<proteinExistence type="predicted"/>
<evidence type="ECO:0000256" key="1">
    <source>
        <dbReference type="SAM" id="Phobius"/>
    </source>
</evidence>
<organism evidence="2">
    <name type="scientific">Streptomyces sp. R28</name>
    <dbReference type="NCBI Taxonomy" id="3238628"/>
    <lineage>
        <taxon>Bacteria</taxon>
        <taxon>Bacillati</taxon>
        <taxon>Actinomycetota</taxon>
        <taxon>Actinomycetes</taxon>
        <taxon>Kitasatosporales</taxon>
        <taxon>Streptomycetaceae</taxon>
        <taxon>Streptomyces</taxon>
    </lineage>
</organism>
<keyword evidence="1" id="KW-0472">Membrane</keyword>
<dbReference type="RefSeq" id="WP_369167791.1">
    <property type="nucleotide sequence ID" value="NZ_CP163439.1"/>
</dbReference>
<feature type="transmembrane region" description="Helical" evidence="1">
    <location>
        <begin position="9"/>
        <end position="27"/>
    </location>
</feature>
<dbReference type="AlphaFoldDB" id="A0AB39PT28"/>
<dbReference type="EMBL" id="CP163439">
    <property type="protein sequence ID" value="XDQ33251.1"/>
    <property type="molecule type" value="Genomic_DNA"/>
</dbReference>